<keyword evidence="1 2" id="KW-0119">Carbohydrate metabolism</keyword>
<evidence type="ECO:0000256" key="1">
    <source>
        <dbReference type="ARBA" id="ARBA00023277"/>
    </source>
</evidence>
<dbReference type="Pfam" id="PF03702">
    <property type="entry name" value="AnmK"/>
    <property type="match status" value="1"/>
</dbReference>
<gene>
    <name evidence="2" type="primary">anmK</name>
    <name evidence="4" type="ORF">ARD30_24415</name>
    <name evidence="5" type="ORF">SAMN05660750_02016</name>
</gene>
<dbReference type="EMBL" id="LMAR01000086">
    <property type="protein sequence ID" value="KQK27930.1"/>
    <property type="molecule type" value="Genomic_DNA"/>
</dbReference>
<dbReference type="Proteomes" id="UP000051562">
    <property type="component" value="Unassembled WGS sequence"/>
</dbReference>
<dbReference type="PANTHER" id="PTHR30605">
    <property type="entry name" value="ANHYDRO-N-ACETYLMURAMIC ACID KINASE"/>
    <property type="match status" value="1"/>
</dbReference>
<evidence type="ECO:0000313" key="4">
    <source>
        <dbReference type="EMBL" id="KQK27930.1"/>
    </source>
</evidence>
<evidence type="ECO:0000313" key="7">
    <source>
        <dbReference type="Proteomes" id="UP000190130"/>
    </source>
</evidence>
<protein>
    <recommendedName>
        <fullName evidence="2">Anhydro-N-acetylmuramic acid kinase</fullName>
        <ecNumber evidence="2">2.7.1.170</ecNumber>
    </recommendedName>
    <alternativeName>
        <fullName evidence="2">AnhMurNAc kinase</fullName>
    </alternativeName>
</protein>
<dbReference type="GO" id="GO:0006040">
    <property type="term" value="P:amino sugar metabolic process"/>
    <property type="evidence" value="ECO:0007669"/>
    <property type="project" value="InterPro"/>
</dbReference>
<feature type="binding site" evidence="2">
    <location>
        <begin position="21"/>
        <end position="28"/>
    </location>
    <ligand>
        <name>ATP</name>
        <dbReference type="ChEBI" id="CHEBI:30616"/>
    </ligand>
</feature>
<keyword evidence="2 4" id="KW-0418">Kinase</keyword>
<dbReference type="RefSeq" id="WP_055730780.1">
    <property type="nucleotide sequence ID" value="NZ_FUYX01000004.1"/>
</dbReference>
<dbReference type="GO" id="GO:0097175">
    <property type="term" value="P:1,6-anhydro-N-acetyl-beta-muramic acid catabolic process"/>
    <property type="evidence" value="ECO:0007669"/>
    <property type="project" value="UniProtKB-UniRule"/>
</dbReference>
<evidence type="ECO:0000256" key="2">
    <source>
        <dbReference type="HAMAP-Rule" id="MF_01270"/>
    </source>
</evidence>
<dbReference type="HAMAP" id="MF_01270">
    <property type="entry name" value="AnhMurNAc_kinase"/>
    <property type="match status" value="1"/>
</dbReference>
<accession>A0A0Q3SR43</accession>
<evidence type="ECO:0000313" key="5">
    <source>
        <dbReference type="EMBL" id="SKB71111.1"/>
    </source>
</evidence>
<dbReference type="OrthoDB" id="9763949at2"/>
<dbReference type="GO" id="GO:0016773">
    <property type="term" value="F:phosphotransferase activity, alcohol group as acceptor"/>
    <property type="evidence" value="ECO:0007669"/>
    <property type="project" value="UniProtKB-UniRule"/>
</dbReference>
<dbReference type="SUPFAM" id="SSF53067">
    <property type="entry name" value="Actin-like ATPase domain"/>
    <property type="match status" value="1"/>
</dbReference>
<dbReference type="EC" id="2.7.1.170" evidence="2"/>
<evidence type="ECO:0000313" key="6">
    <source>
        <dbReference type="Proteomes" id="UP000051562"/>
    </source>
</evidence>
<comment type="catalytic activity">
    <reaction evidence="2">
        <text>1,6-anhydro-N-acetyl-beta-muramate + ATP + H2O = N-acetyl-D-muramate 6-phosphate + ADP + H(+)</text>
        <dbReference type="Rhea" id="RHEA:24952"/>
        <dbReference type="ChEBI" id="CHEBI:15377"/>
        <dbReference type="ChEBI" id="CHEBI:15378"/>
        <dbReference type="ChEBI" id="CHEBI:30616"/>
        <dbReference type="ChEBI" id="CHEBI:58690"/>
        <dbReference type="ChEBI" id="CHEBI:58722"/>
        <dbReference type="ChEBI" id="CHEBI:456216"/>
        <dbReference type="EC" id="2.7.1.170"/>
    </reaction>
</comment>
<dbReference type="InterPro" id="IPR005338">
    <property type="entry name" value="Anhydro_N_Ac-Mur_kinase"/>
</dbReference>
<reference evidence="5 7" key="2">
    <citation type="submission" date="2017-02" db="EMBL/GenBank/DDBJ databases">
        <authorList>
            <person name="Peterson S.W."/>
        </authorList>
    </citation>
    <scope>NUCLEOTIDE SEQUENCE [LARGE SCALE GENOMIC DNA]</scope>
    <source>
        <strain evidence="5 7">DSM 9653</strain>
    </source>
</reference>
<dbReference type="UniPathway" id="UPA00544"/>
<evidence type="ECO:0000256" key="3">
    <source>
        <dbReference type="SAM" id="MobiDB-lite"/>
    </source>
</evidence>
<comment type="similarity">
    <text evidence="2">Belongs to the anhydro-N-acetylmuramic acid kinase family.</text>
</comment>
<comment type="pathway">
    <text evidence="2">Cell wall biogenesis; peptidoglycan recycling.</text>
</comment>
<dbReference type="UniPathway" id="UPA00343"/>
<comment type="pathway">
    <text evidence="2">Amino-sugar metabolism; 1,6-anhydro-N-acetylmuramate degradation.</text>
</comment>
<keyword evidence="6" id="KW-1185">Reference proteome</keyword>
<dbReference type="GO" id="GO:0009254">
    <property type="term" value="P:peptidoglycan turnover"/>
    <property type="evidence" value="ECO:0007669"/>
    <property type="project" value="UniProtKB-UniRule"/>
</dbReference>
<dbReference type="GO" id="GO:0005524">
    <property type="term" value="F:ATP binding"/>
    <property type="evidence" value="ECO:0007669"/>
    <property type="project" value="UniProtKB-UniRule"/>
</dbReference>
<dbReference type="GO" id="GO:0016301">
    <property type="term" value="F:kinase activity"/>
    <property type="evidence" value="ECO:0007669"/>
    <property type="project" value="UniProtKB-KW"/>
</dbReference>
<proteinExistence type="inferred from homology"/>
<dbReference type="Proteomes" id="UP000190130">
    <property type="component" value="Unassembled WGS sequence"/>
</dbReference>
<comment type="function">
    <text evidence="2">Catalyzes the specific phosphorylation of 1,6-anhydro-N-acetylmuramic acid (anhMurNAc) with the simultaneous cleavage of the 1,6-anhydro ring, generating MurNAc-6-P. Is required for the utilization of anhMurNAc either imported from the medium or derived from its own cell wall murein, and thus plays a role in cell wall recycling.</text>
</comment>
<keyword evidence="2" id="KW-0808">Transferase</keyword>
<feature type="region of interest" description="Disordered" evidence="3">
    <location>
        <begin position="353"/>
        <end position="374"/>
    </location>
</feature>
<dbReference type="InterPro" id="IPR043129">
    <property type="entry name" value="ATPase_NBD"/>
</dbReference>
<dbReference type="EMBL" id="FUYX01000004">
    <property type="protein sequence ID" value="SKB71111.1"/>
    <property type="molecule type" value="Genomic_DNA"/>
</dbReference>
<sequence length="374" mass="39949">MSSAERDLARETLTAVGVISGTSMDAIDVSLVTSDGRDAVAFGAGASYPYRDETRRALQAVIADAARASAEPLVELEAAVTADHLAAIRSYLADQRLDPAGIDLVGLHGQTIYHRPEQRFTRQLIEGQTVADALGVPTVDRFRDADVAAGGEGAPFASLYHRALAQALEQPVMVLNLGGVGNVSYIDGETVIAFDTGPASAILDDFVLRRLGRAYDADGALAASGRVHDDLVDGFMANPFFDRPAPKSLDRNDFHRRAQVVETLSDADGAATLAAFTVESIVAALRHVPRTPKRWLVGGGGRLNRHFMARLVQRLGVPVDPVEAVGWNGDALEAQIFAYFAIRSVKELPLSLPSTTGVPRPLTGGRLHRPRRSA</sequence>
<keyword evidence="2" id="KW-0067">ATP-binding</keyword>
<name>A0A0Q3SR43_9HYPH</name>
<dbReference type="Gene3D" id="3.30.420.40">
    <property type="match status" value="2"/>
</dbReference>
<dbReference type="PANTHER" id="PTHR30605:SF0">
    <property type="entry name" value="ANHYDRO-N-ACETYLMURAMIC ACID KINASE"/>
    <property type="match status" value="1"/>
</dbReference>
<dbReference type="NCBIfam" id="NF007141">
    <property type="entry name" value="PRK09585.1-5"/>
    <property type="match status" value="1"/>
</dbReference>
<organism evidence="4 6">
    <name type="scientific">Bosea thiooxidans</name>
    <dbReference type="NCBI Taxonomy" id="53254"/>
    <lineage>
        <taxon>Bacteria</taxon>
        <taxon>Pseudomonadati</taxon>
        <taxon>Pseudomonadota</taxon>
        <taxon>Alphaproteobacteria</taxon>
        <taxon>Hyphomicrobiales</taxon>
        <taxon>Boseaceae</taxon>
        <taxon>Bosea</taxon>
    </lineage>
</organism>
<dbReference type="AlphaFoldDB" id="A0A0Q3SR43"/>
<dbReference type="STRING" id="53254.SAMN05660750_02016"/>
<keyword evidence="2" id="KW-0547">Nucleotide-binding</keyword>
<reference evidence="4 6" key="1">
    <citation type="submission" date="2015-10" db="EMBL/GenBank/DDBJ databases">
        <title>Draft genome of Bosea thiooxidans.</title>
        <authorList>
            <person name="Wang X."/>
        </authorList>
    </citation>
    <scope>NUCLEOTIDE SEQUENCE [LARGE SCALE GENOMIC DNA]</scope>
    <source>
        <strain evidence="4 6">CGMCC 9174</strain>
    </source>
</reference>